<reference evidence="1 2" key="1">
    <citation type="submission" date="2018-10" db="EMBL/GenBank/DDBJ databases">
        <title>Genomic Encyclopedia of Archaeal and Bacterial Type Strains, Phase II (KMG-II): from individual species to whole genera.</title>
        <authorList>
            <person name="Goeker M."/>
        </authorList>
    </citation>
    <scope>NUCLEOTIDE SEQUENCE [LARGE SCALE GENOMIC DNA]</scope>
    <source>
        <strain evidence="1 2">DSM 19727</strain>
    </source>
</reference>
<organism evidence="1 2">
    <name type="scientific">Flavobacterium weaverense</name>
    <dbReference type="NCBI Taxonomy" id="271156"/>
    <lineage>
        <taxon>Bacteria</taxon>
        <taxon>Pseudomonadati</taxon>
        <taxon>Bacteroidota</taxon>
        <taxon>Flavobacteriia</taxon>
        <taxon>Flavobacteriales</taxon>
        <taxon>Flavobacteriaceae</taxon>
        <taxon>Flavobacterium</taxon>
    </lineage>
</organism>
<dbReference type="AlphaFoldDB" id="A0A3L9ZRP6"/>
<gene>
    <name evidence="1" type="ORF">BC961_2699</name>
</gene>
<evidence type="ECO:0000313" key="2">
    <source>
        <dbReference type="Proteomes" id="UP000280368"/>
    </source>
</evidence>
<dbReference type="EMBL" id="REFH01000011">
    <property type="protein sequence ID" value="RMA73095.1"/>
    <property type="molecule type" value="Genomic_DNA"/>
</dbReference>
<proteinExistence type="predicted"/>
<comment type="caution">
    <text evidence="1">The sequence shown here is derived from an EMBL/GenBank/DDBJ whole genome shotgun (WGS) entry which is preliminary data.</text>
</comment>
<evidence type="ECO:0000313" key="1">
    <source>
        <dbReference type="EMBL" id="RMA73095.1"/>
    </source>
</evidence>
<accession>A0A3L9ZRP6</accession>
<name>A0A3L9ZRP6_9FLAO</name>
<dbReference type="Proteomes" id="UP000280368">
    <property type="component" value="Unassembled WGS sequence"/>
</dbReference>
<keyword evidence="2" id="KW-1185">Reference proteome</keyword>
<protein>
    <submittedName>
        <fullName evidence="1">Uncharacterized protein</fullName>
    </submittedName>
</protein>
<sequence length="51" mass="5908">MPCCSTYYKPQQEKKATIVIKMDFESYIPYAFSSLKLENGLTWKIKGVTIN</sequence>